<evidence type="ECO:0000313" key="5">
    <source>
        <dbReference type="EMBL" id="MEJ1250556.1"/>
    </source>
</evidence>
<dbReference type="PIRSF" id="PIRSF002825">
    <property type="entry name" value="CfbpA"/>
    <property type="match status" value="1"/>
</dbReference>
<keyword evidence="2 4" id="KW-0732">Signal</keyword>
<evidence type="ECO:0000256" key="1">
    <source>
        <dbReference type="ARBA" id="ARBA00008520"/>
    </source>
</evidence>
<gene>
    <name evidence="5" type="ORF">WB794_12830</name>
</gene>
<keyword evidence="3" id="KW-0479">Metal-binding</keyword>
<dbReference type="PANTHER" id="PTHR30006">
    <property type="entry name" value="THIAMINE-BINDING PERIPLASMIC PROTEIN-RELATED"/>
    <property type="match status" value="1"/>
</dbReference>
<dbReference type="Proteomes" id="UP001364472">
    <property type="component" value="Unassembled WGS sequence"/>
</dbReference>
<evidence type="ECO:0000313" key="6">
    <source>
        <dbReference type="Proteomes" id="UP001364472"/>
    </source>
</evidence>
<keyword evidence="6" id="KW-1185">Reference proteome</keyword>
<evidence type="ECO:0000256" key="4">
    <source>
        <dbReference type="SAM" id="SignalP"/>
    </source>
</evidence>
<name>A0AAW9RAS9_9GAMM</name>
<comment type="similarity">
    <text evidence="1">Belongs to the bacterial solute-binding protein 1 family.</text>
</comment>
<dbReference type="GO" id="GO:0030288">
    <property type="term" value="C:outer membrane-bounded periplasmic space"/>
    <property type="evidence" value="ECO:0007669"/>
    <property type="project" value="TreeGrafter"/>
</dbReference>
<feature type="binding site" evidence="3">
    <location>
        <position position="242"/>
    </location>
    <ligand>
        <name>Fe cation</name>
        <dbReference type="ChEBI" id="CHEBI:24875"/>
    </ligand>
</feature>
<dbReference type="GO" id="GO:0046872">
    <property type="term" value="F:metal ion binding"/>
    <property type="evidence" value="ECO:0007669"/>
    <property type="project" value="UniProtKB-KW"/>
</dbReference>
<protein>
    <submittedName>
        <fullName evidence="5">Extracellular solute-binding protein</fullName>
    </submittedName>
</protein>
<dbReference type="AlphaFoldDB" id="A0AAW9RAS9"/>
<dbReference type="Gene3D" id="3.40.190.10">
    <property type="entry name" value="Periplasmic binding protein-like II"/>
    <property type="match status" value="2"/>
</dbReference>
<feature type="signal peptide" evidence="4">
    <location>
        <begin position="1"/>
        <end position="29"/>
    </location>
</feature>
<dbReference type="InterPro" id="IPR026045">
    <property type="entry name" value="Ferric-bd"/>
</dbReference>
<organism evidence="5 6">
    <name type="scientific">Denitratimonas tolerans</name>
    <dbReference type="NCBI Taxonomy" id="1338420"/>
    <lineage>
        <taxon>Bacteria</taxon>
        <taxon>Pseudomonadati</taxon>
        <taxon>Pseudomonadota</taxon>
        <taxon>Gammaproteobacteria</taxon>
        <taxon>Lysobacterales</taxon>
        <taxon>Lysobacteraceae</taxon>
        <taxon>Denitratimonas</taxon>
    </lineage>
</organism>
<dbReference type="PANTHER" id="PTHR30006:SF15">
    <property type="entry name" value="IRON-UTILIZATION PERIPLASMIC PROTEIN"/>
    <property type="match status" value="1"/>
</dbReference>
<proteinExistence type="inferred from homology"/>
<sequence length="366" mass="39027">MHIPVLSHRLRLAAGAAAALLLAACGSPAPEQQAAAPVSKVEPAVPKAAAVTLYTTREPGLIQPLLDAFSRETGVAVDTVFVRDGLPERLRAEGERSPADVLMTVDTGNLLDLVENGHTQAIESAALDAAIPAGLRDANGHWYALSLRDRVLYADKDLALESFAYEDLAKPEWKGRVCIRAGQHPYNTSLFAAMVAHAGEAATEEWLRGVKANLARAAAGGDREVARDILGGICDIGIANAYYVGRMKHSEEGSEQRAWGDAIKVIRPVFASAADGGTHVNISGAAVARHAKNRAGAVRLLEYLVSDAAQSLYARANYEYPVKPGVALDPVVASFGELKIDPLPLAEVVRYRKRASELVDRVGFDQ</sequence>
<evidence type="ECO:0000256" key="3">
    <source>
        <dbReference type="PIRSR" id="PIRSR002825-1"/>
    </source>
</evidence>
<evidence type="ECO:0000256" key="2">
    <source>
        <dbReference type="ARBA" id="ARBA00022729"/>
    </source>
</evidence>
<dbReference type="SUPFAM" id="SSF53850">
    <property type="entry name" value="Periplasmic binding protein-like II"/>
    <property type="match status" value="1"/>
</dbReference>
<feature type="binding site" evidence="3">
    <location>
        <position position="243"/>
    </location>
    <ligand>
        <name>Fe cation</name>
        <dbReference type="ChEBI" id="CHEBI:24875"/>
    </ligand>
</feature>
<keyword evidence="3" id="KW-0408">Iron</keyword>
<dbReference type="EMBL" id="JBBDHC010000023">
    <property type="protein sequence ID" value="MEJ1250556.1"/>
    <property type="molecule type" value="Genomic_DNA"/>
</dbReference>
<feature type="chain" id="PRO_5043846998" evidence="4">
    <location>
        <begin position="30"/>
        <end position="366"/>
    </location>
</feature>
<accession>A0AAW9RAS9</accession>
<dbReference type="Pfam" id="PF13343">
    <property type="entry name" value="SBP_bac_6"/>
    <property type="match status" value="1"/>
</dbReference>
<dbReference type="RefSeq" id="WP_337336259.1">
    <property type="nucleotide sequence ID" value="NZ_JBBDHC010000023.1"/>
</dbReference>
<comment type="caution">
    <text evidence="5">The sequence shown here is derived from an EMBL/GenBank/DDBJ whole genome shotgun (WGS) entry which is preliminary data.</text>
</comment>
<reference evidence="5 6" key="1">
    <citation type="journal article" date="2016" name="Antonie Van Leeuwenhoek">
        <title>Denitratimonas tolerans gen. nov., sp. nov., a denitrifying bacterium isolated from a bioreactor for tannery wastewater treatment.</title>
        <authorList>
            <person name="Han S.I."/>
            <person name="Kim J.O."/>
            <person name="Lee Y.R."/>
            <person name="Ekpeghere K.I."/>
            <person name="Koh S.C."/>
            <person name="Whang K.S."/>
        </authorList>
    </citation>
    <scope>NUCLEOTIDE SEQUENCE [LARGE SCALE GENOMIC DNA]</scope>
    <source>
        <strain evidence="5 6">KACC 17565</strain>
    </source>
</reference>